<dbReference type="Pfam" id="PF05201">
    <property type="entry name" value="GlutR_N"/>
    <property type="match status" value="1"/>
</dbReference>
<feature type="site" description="Important for activity" evidence="8 12">
    <location>
        <position position="95"/>
    </location>
</feature>
<dbReference type="InterPro" id="IPR015895">
    <property type="entry name" value="4pyrrol_synth_GluRdtase_N"/>
</dbReference>
<evidence type="ECO:0000256" key="13">
    <source>
        <dbReference type="RuleBase" id="RU000584"/>
    </source>
</evidence>
<dbReference type="PIRSF" id="PIRSF000445">
    <property type="entry name" value="4pyrrol_synth_GluRdtase"/>
    <property type="match status" value="1"/>
</dbReference>
<dbReference type="SUPFAM" id="SSF69742">
    <property type="entry name" value="Glutamyl tRNA-reductase catalytic, N-terminal domain"/>
    <property type="match status" value="1"/>
</dbReference>
<dbReference type="UniPathway" id="UPA00251">
    <property type="reaction ID" value="UER00316"/>
</dbReference>
<dbReference type="Proteomes" id="UP000461585">
    <property type="component" value="Unassembled WGS sequence"/>
</dbReference>
<comment type="domain">
    <text evidence="8">Possesses an unusual extended V-shaped dimeric structure with each monomer consisting of three distinct domains arranged along a curved 'spinal' alpha-helix. The N-terminal catalytic domain specifically recognizes the glutamate moiety of the substrate. The second domain is the NADPH-binding domain, and the third C-terminal domain is responsible for dimerization.</text>
</comment>
<keyword evidence="5 8" id="KW-0560">Oxidoreductase</keyword>
<accession>A0A7X5HTA5</accession>
<organism evidence="17 18">
    <name type="scientific">Anaerotalea alkaliphila</name>
    <dbReference type="NCBI Taxonomy" id="2662126"/>
    <lineage>
        <taxon>Bacteria</taxon>
        <taxon>Bacillati</taxon>
        <taxon>Bacillota</taxon>
        <taxon>Clostridia</taxon>
        <taxon>Eubacteriales</taxon>
        <taxon>Anaerotalea</taxon>
    </lineage>
</organism>
<keyword evidence="4 8" id="KW-0521">NADP</keyword>
<comment type="catalytic activity">
    <reaction evidence="7 8 13">
        <text>(S)-4-amino-5-oxopentanoate + tRNA(Glu) + NADP(+) = L-glutamyl-tRNA(Glu) + NADPH + H(+)</text>
        <dbReference type="Rhea" id="RHEA:12344"/>
        <dbReference type="Rhea" id="RHEA-COMP:9663"/>
        <dbReference type="Rhea" id="RHEA-COMP:9680"/>
        <dbReference type="ChEBI" id="CHEBI:15378"/>
        <dbReference type="ChEBI" id="CHEBI:57501"/>
        <dbReference type="ChEBI" id="CHEBI:57783"/>
        <dbReference type="ChEBI" id="CHEBI:58349"/>
        <dbReference type="ChEBI" id="CHEBI:78442"/>
        <dbReference type="ChEBI" id="CHEBI:78520"/>
        <dbReference type="EC" id="1.2.1.70"/>
    </reaction>
</comment>
<evidence type="ECO:0000256" key="10">
    <source>
        <dbReference type="PIRSR" id="PIRSR000445-2"/>
    </source>
</evidence>
<evidence type="ECO:0000259" key="14">
    <source>
        <dbReference type="Pfam" id="PF00745"/>
    </source>
</evidence>
<dbReference type="EMBL" id="JAAEEH010000001">
    <property type="protein sequence ID" value="NDL66234.1"/>
    <property type="molecule type" value="Genomic_DNA"/>
</dbReference>
<dbReference type="InterPro" id="IPR036291">
    <property type="entry name" value="NAD(P)-bd_dom_sf"/>
</dbReference>
<dbReference type="FunFam" id="3.30.460.30:FF:000001">
    <property type="entry name" value="Glutamyl-tRNA reductase"/>
    <property type="match status" value="1"/>
</dbReference>
<comment type="subunit">
    <text evidence="8">Homodimer.</text>
</comment>
<feature type="binding site" evidence="8 10">
    <location>
        <begin position="48"/>
        <end position="51"/>
    </location>
    <ligand>
        <name>substrate</name>
    </ligand>
</feature>
<evidence type="ECO:0000313" key="17">
    <source>
        <dbReference type="EMBL" id="NDL66234.1"/>
    </source>
</evidence>
<proteinExistence type="inferred from homology"/>
<feature type="domain" description="Quinate/shikimate 5-dehydrogenase/glutamyl-tRNA reductase" evidence="15">
    <location>
        <begin position="174"/>
        <end position="295"/>
    </location>
</feature>
<dbReference type="InterPro" id="IPR006151">
    <property type="entry name" value="Shikm_DH/Glu-tRNA_Rdtase"/>
</dbReference>
<dbReference type="AlphaFoldDB" id="A0A7X5HTA5"/>
<feature type="binding site" evidence="8 10">
    <location>
        <begin position="110"/>
        <end position="112"/>
    </location>
    <ligand>
        <name>substrate</name>
    </ligand>
</feature>
<evidence type="ECO:0000259" key="15">
    <source>
        <dbReference type="Pfam" id="PF01488"/>
    </source>
</evidence>
<keyword evidence="6 8" id="KW-0627">Porphyrin biosynthesis</keyword>
<evidence type="ECO:0000256" key="9">
    <source>
        <dbReference type="PIRSR" id="PIRSR000445-1"/>
    </source>
</evidence>
<gene>
    <name evidence="8" type="primary">hemA</name>
    <name evidence="17" type="ORF">GXN74_00550</name>
</gene>
<evidence type="ECO:0000256" key="5">
    <source>
        <dbReference type="ARBA" id="ARBA00023002"/>
    </source>
</evidence>
<dbReference type="Pfam" id="PF01488">
    <property type="entry name" value="Shikimate_DH"/>
    <property type="match status" value="1"/>
</dbReference>
<dbReference type="SUPFAM" id="SSF51735">
    <property type="entry name" value="NAD(P)-binding Rossmann-fold domains"/>
    <property type="match status" value="1"/>
</dbReference>
<evidence type="ECO:0000256" key="1">
    <source>
        <dbReference type="ARBA" id="ARBA00005059"/>
    </source>
</evidence>
<dbReference type="Gene3D" id="3.30.460.30">
    <property type="entry name" value="Glutamyl-tRNA reductase, N-terminal domain"/>
    <property type="match status" value="1"/>
</dbReference>
<evidence type="ECO:0000313" key="18">
    <source>
        <dbReference type="Proteomes" id="UP000461585"/>
    </source>
</evidence>
<dbReference type="Pfam" id="PF00745">
    <property type="entry name" value="GlutR_dimer"/>
    <property type="match status" value="1"/>
</dbReference>
<name>A0A7X5HTA5_9FIRM</name>
<comment type="pathway">
    <text evidence="1 8 13">Porphyrin-containing compound metabolism; protoporphyrin-IX biosynthesis; 5-aminolevulinate from L-glutamyl-tRNA(Glu): step 1/2.</text>
</comment>
<evidence type="ECO:0000256" key="7">
    <source>
        <dbReference type="ARBA" id="ARBA00047464"/>
    </source>
</evidence>
<dbReference type="SUPFAM" id="SSF69075">
    <property type="entry name" value="Glutamyl tRNA-reductase dimerization domain"/>
    <property type="match status" value="1"/>
</dbReference>
<feature type="active site" description="Nucleophile" evidence="8 9">
    <location>
        <position position="49"/>
    </location>
</feature>
<dbReference type="GO" id="GO:0008883">
    <property type="term" value="F:glutamyl-tRNA reductase activity"/>
    <property type="evidence" value="ECO:0007669"/>
    <property type="project" value="UniProtKB-UniRule"/>
</dbReference>
<protein>
    <recommendedName>
        <fullName evidence="3 8">Glutamyl-tRNA reductase</fullName>
        <shortName evidence="8">GluTR</shortName>
        <ecNumber evidence="3 8">1.2.1.70</ecNumber>
    </recommendedName>
</protein>
<evidence type="ECO:0000256" key="3">
    <source>
        <dbReference type="ARBA" id="ARBA00012970"/>
    </source>
</evidence>
<evidence type="ECO:0000256" key="12">
    <source>
        <dbReference type="PIRSR" id="PIRSR000445-4"/>
    </source>
</evidence>
<dbReference type="InterPro" id="IPR000343">
    <property type="entry name" value="4pyrrol_synth_GluRdtase"/>
</dbReference>
<keyword evidence="18" id="KW-1185">Reference proteome</keyword>
<feature type="domain" description="Glutamyl-tRNA reductase N-terminal" evidence="16">
    <location>
        <begin position="6"/>
        <end position="150"/>
    </location>
</feature>
<comment type="caution">
    <text evidence="17">The sequence shown here is derived from an EMBL/GenBank/DDBJ whole genome shotgun (WGS) entry which is preliminary data.</text>
</comment>
<feature type="binding site" evidence="8 10">
    <location>
        <position position="116"/>
    </location>
    <ligand>
        <name>substrate</name>
    </ligand>
</feature>
<reference evidence="17 18" key="1">
    <citation type="submission" date="2020-01" db="EMBL/GenBank/DDBJ databases">
        <title>Anaeroalcalibacter tamaniensis gen. nov., sp. nov., moderately halophilic strictly anaerobic fermenter bacterium from mud volcano of Taman peninsula.</title>
        <authorList>
            <person name="Frolova A."/>
            <person name="Merkel A.Y."/>
            <person name="Slobodkin A.I."/>
        </authorList>
    </citation>
    <scope>NUCLEOTIDE SEQUENCE [LARGE SCALE GENOMIC DNA]</scope>
    <source>
        <strain evidence="17 18">F-3ap</strain>
    </source>
</reference>
<comment type="similarity">
    <text evidence="2 8 13">Belongs to the glutamyl-tRNA reductase family.</text>
</comment>
<dbReference type="GO" id="GO:0050661">
    <property type="term" value="F:NADP binding"/>
    <property type="evidence" value="ECO:0007669"/>
    <property type="project" value="InterPro"/>
</dbReference>
<dbReference type="HAMAP" id="MF_00087">
    <property type="entry name" value="Glu_tRNA_reductase"/>
    <property type="match status" value="1"/>
</dbReference>
<evidence type="ECO:0000256" key="2">
    <source>
        <dbReference type="ARBA" id="ARBA00005916"/>
    </source>
</evidence>
<sequence length="409" mass="46411">MHIGVVGISHQEGGVEIREAFSFTESKKIEFLNLLLDMEVEEAVVLGTCNRSEVYFTTGNLETASQVKGAYLEFFRAWPLEPFLFEKRDKEAVAHLFRVAAGLDSVVLGEDQILCQVKDAWELAGETGARKKVMNRVFLEAVTFAKRMKAAYRIGETPLSIPSVAVKLLGEELDLTKAQVLVIGAGEMGRLAIRYLAAAGAARIHVSNRNRCKADDLAATCPQCRTVPYEERYGILGEMDVVVCATSSPHIILNRKEFPPRKKPVHLLDMAVPMDIERSIGELPGVVLWDVDDFQARSMENRKQREEAARQMESQVEGQVEVVWEWLAKTRVDPIIASFHDVCDQSREDTMRTIRKKIPLNHREYLLLEKLLDSAIRRVVREPIRQLKALEDVEEMDAYKAMIHKLYDW</sequence>
<evidence type="ECO:0000256" key="11">
    <source>
        <dbReference type="PIRSR" id="PIRSR000445-3"/>
    </source>
</evidence>
<evidence type="ECO:0000259" key="16">
    <source>
        <dbReference type="Pfam" id="PF05201"/>
    </source>
</evidence>
<dbReference type="InterPro" id="IPR036453">
    <property type="entry name" value="GluRdtase_dimer_dom_sf"/>
</dbReference>
<feature type="binding site" evidence="8 11">
    <location>
        <begin position="184"/>
        <end position="189"/>
    </location>
    <ligand>
        <name>NADP(+)</name>
        <dbReference type="ChEBI" id="CHEBI:58349"/>
    </ligand>
</feature>
<dbReference type="InterPro" id="IPR036343">
    <property type="entry name" value="GluRdtase_N_sf"/>
</dbReference>
<dbReference type="InterPro" id="IPR015896">
    <property type="entry name" value="4pyrrol_synth_GluRdtase_dimer"/>
</dbReference>
<comment type="miscellaneous">
    <text evidence="8">During catalysis, the active site Cys acts as a nucleophile attacking the alpha-carbonyl group of tRNA-bound glutamate with the formation of a thioester intermediate between enzyme and glutamate, and the concomitant release of tRNA(Glu). The thioester intermediate is finally reduced by direct hydride transfer from NADPH, to form the product GSA.</text>
</comment>
<comment type="function">
    <text evidence="8">Catalyzes the NADPH-dependent reduction of glutamyl-tRNA(Glu) to glutamate 1-semialdehyde (GSA).</text>
</comment>
<dbReference type="PANTHER" id="PTHR43013:SF1">
    <property type="entry name" value="GLUTAMYL-TRNA REDUCTASE"/>
    <property type="match status" value="1"/>
</dbReference>
<feature type="domain" description="Tetrapyrrole biosynthesis glutamyl-tRNA reductase dimerisation" evidence="14">
    <location>
        <begin position="312"/>
        <end position="408"/>
    </location>
</feature>
<dbReference type="GO" id="GO:0019353">
    <property type="term" value="P:protoporphyrinogen IX biosynthetic process from glutamate"/>
    <property type="evidence" value="ECO:0007669"/>
    <property type="project" value="TreeGrafter"/>
</dbReference>
<evidence type="ECO:0000256" key="4">
    <source>
        <dbReference type="ARBA" id="ARBA00022857"/>
    </source>
</evidence>
<evidence type="ECO:0000256" key="8">
    <source>
        <dbReference type="HAMAP-Rule" id="MF_00087"/>
    </source>
</evidence>
<dbReference type="PANTHER" id="PTHR43013">
    <property type="entry name" value="GLUTAMYL-TRNA REDUCTASE"/>
    <property type="match status" value="1"/>
</dbReference>
<dbReference type="Gene3D" id="3.40.50.720">
    <property type="entry name" value="NAD(P)-binding Rossmann-like Domain"/>
    <property type="match status" value="1"/>
</dbReference>
<evidence type="ECO:0000256" key="6">
    <source>
        <dbReference type="ARBA" id="ARBA00023244"/>
    </source>
</evidence>
<dbReference type="NCBIfam" id="TIGR01035">
    <property type="entry name" value="hemA"/>
    <property type="match status" value="1"/>
</dbReference>
<dbReference type="RefSeq" id="WP_162368959.1">
    <property type="nucleotide sequence ID" value="NZ_JAAEEH010000001.1"/>
</dbReference>
<dbReference type="CDD" id="cd05213">
    <property type="entry name" value="NAD_bind_Glutamyl_tRNA_reduct"/>
    <property type="match status" value="1"/>
</dbReference>
<dbReference type="EC" id="1.2.1.70" evidence="3 8"/>
<feature type="binding site" evidence="8 10">
    <location>
        <position position="105"/>
    </location>
    <ligand>
        <name>substrate</name>
    </ligand>
</feature>